<protein>
    <recommendedName>
        <fullName evidence="3">F-box protein</fullName>
    </recommendedName>
</protein>
<evidence type="ECO:0000313" key="2">
    <source>
        <dbReference type="Proteomes" id="UP001341281"/>
    </source>
</evidence>
<dbReference type="Proteomes" id="UP001341281">
    <property type="component" value="Chromosome 08"/>
</dbReference>
<evidence type="ECO:0008006" key="3">
    <source>
        <dbReference type="Google" id="ProtNLM"/>
    </source>
</evidence>
<sequence>MSDAGDASSLPILPDEILWDIFLCLEAVEDLAPSPACPAPANQPPHRSTSAARAIAQAADFTCSFLPDPSTWKIRDASGGRLLLCSLPADTKTGFMDLVVCDPLQRRYVRIPPIPKDLTSSSCFGPLSLLAPSGEEESHLGVICMDSQLGGKNGGVFSCPYYARNMEFSVVRIPRPLHDRQCAIVEAEEGRLGLLTLDGCILDLYYKAWRDNGVGSEEWKHEKTIPLPDSGEYGFGFSGAGEGYILLKAIPLGLASSSQQSVGIHYFILKLKTYLVERLCVLGKHIHSARLYANFPPPFSLPSV</sequence>
<dbReference type="EMBL" id="CP144752">
    <property type="protein sequence ID" value="WVZ91210.1"/>
    <property type="molecule type" value="Genomic_DNA"/>
</dbReference>
<organism evidence="1 2">
    <name type="scientific">Paspalum notatum var. saurae</name>
    <dbReference type="NCBI Taxonomy" id="547442"/>
    <lineage>
        <taxon>Eukaryota</taxon>
        <taxon>Viridiplantae</taxon>
        <taxon>Streptophyta</taxon>
        <taxon>Embryophyta</taxon>
        <taxon>Tracheophyta</taxon>
        <taxon>Spermatophyta</taxon>
        <taxon>Magnoliopsida</taxon>
        <taxon>Liliopsida</taxon>
        <taxon>Poales</taxon>
        <taxon>Poaceae</taxon>
        <taxon>PACMAD clade</taxon>
        <taxon>Panicoideae</taxon>
        <taxon>Andropogonodae</taxon>
        <taxon>Paspaleae</taxon>
        <taxon>Paspalinae</taxon>
        <taxon>Paspalum</taxon>
    </lineage>
</organism>
<name>A0AAQ3XAL5_PASNO</name>
<dbReference type="PANTHER" id="PTHR31264">
    <property type="entry name" value="OS07G0554500 PROTEIN-RELATED"/>
    <property type="match status" value="1"/>
</dbReference>
<dbReference type="AlphaFoldDB" id="A0AAQ3XAL5"/>
<accession>A0AAQ3XAL5</accession>
<gene>
    <name evidence="1" type="ORF">U9M48_037413</name>
</gene>
<keyword evidence="2" id="KW-1185">Reference proteome</keyword>
<dbReference type="PANTHER" id="PTHR31264:SF7">
    <property type="entry name" value="F-BOX DOMAIN CONTAINING PROTEIN, EXPRESSED"/>
    <property type="match status" value="1"/>
</dbReference>
<evidence type="ECO:0000313" key="1">
    <source>
        <dbReference type="EMBL" id="WVZ91210.1"/>
    </source>
</evidence>
<reference evidence="1 2" key="1">
    <citation type="submission" date="2024-02" db="EMBL/GenBank/DDBJ databases">
        <title>High-quality chromosome-scale genome assembly of Pensacola bahiagrass (Paspalum notatum Flugge var. saurae).</title>
        <authorList>
            <person name="Vega J.M."/>
            <person name="Podio M."/>
            <person name="Orjuela J."/>
            <person name="Siena L.A."/>
            <person name="Pessino S.C."/>
            <person name="Combes M.C."/>
            <person name="Mariac C."/>
            <person name="Albertini E."/>
            <person name="Pupilli F."/>
            <person name="Ortiz J.P.A."/>
            <person name="Leblanc O."/>
        </authorList>
    </citation>
    <scope>NUCLEOTIDE SEQUENCE [LARGE SCALE GENOMIC DNA]</scope>
    <source>
        <strain evidence="1">R1</strain>
        <tissue evidence="1">Leaf</tissue>
    </source>
</reference>
<proteinExistence type="predicted"/>